<reference evidence="2" key="1">
    <citation type="journal article" date="2017" name="Nat. Commun.">
        <title>The asparagus genome sheds light on the origin and evolution of a young Y chromosome.</title>
        <authorList>
            <person name="Harkess A."/>
            <person name="Zhou J."/>
            <person name="Xu C."/>
            <person name="Bowers J.E."/>
            <person name="Van der Hulst R."/>
            <person name="Ayyampalayam S."/>
            <person name="Mercati F."/>
            <person name="Riccardi P."/>
            <person name="McKain M.R."/>
            <person name="Kakrana A."/>
            <person name="Tang H."/>
            <person name="Ray J."/>
            <person name="Groenendijk J."/>
            <person name="Arikit S."/>
            <person name="Mathioni S.M."/>
            <person name="Nakano M."/>
            <person name="Shan H."/>
            <person name="Telgmann-Rauber A."/>
            <person name="Kanno A."/>
            <person name="Yue Z."/>
            <person name="Chen H."/>
            <person name="Li W."/>
            <person name="Chen Y."/>
            <person name="Xu X."/>
            <person name="Zhang Y."/>
            <person name="Luo S."/>
            <person name="Chen H."/>
            <person name="Gao J."/>
            <person name="Mao Z."/>
            <person name="Pires J.C."/>
            <person name="Luo M."/>
            <person name="Kudrna D."/>
            <person name="Wing R.A."/>
            <person name="Meyers B.C."/>
            <person name="Yi K."/>
            <person name="Kong H."/>
            <person name="Lavrijsen P."/>
            <person name="Sunseri F."/>
            <person name="Falavigna A."/>
            <person name="Ye Y."/>
            <person name="Leebens-Mack J.H."/>
            <person name="Chen G."/>
        </authorList>
    </citation>
    <scope>NUCLEOTIDE SEQUENCE [LARGE SCALE GENOMIC DNA]</scope>
    <source>
        <strain evidence="2">cv. DH0086</strain>
    </source>
</reference>
<keyword evidence="2" id="KW-1185">Reference proteome</keyword>
<accession>A0A5P1F9E5</accession>
<proteinExistence type="predicted"/>
<evidence type="ECO:0000313" key="1">
    <source>
        <dbReference type="EMBL" id="ONK74782.1"/>
    </source>
</evidence>
<dbReference type="AlphaFoldDB" id="A0A5P1F9E5"/>
<dbReference type="Proteomes" id="UP000243459">
    <property type="component" value="Chromosome 3"/>
</dbReference>
<name>A0A5P1F9E5_ASPOF</name>
<dbReference type="Gramene" id="ONK74782">
    <property type="protein sequence ID" value="ONK74782"/>
    <property type="gene ID" value="A4U43_C03F10090"/>
</dbReference>
<gene>
    <name evidence="1" type="ORF">A4U43_C03F10090</name>
</gene>
<sequence length="135" mass="15569">MLSRLWHKKKKGFKQGNEFLTYSFGLDNDQSALYVRISTNCSCHQLWNPHLGLKSSSSTVCNFPTYIFYLQDLNMVVVADVIVTKIIEKLVELGFNYVADQYFARSARMKDEFERLNDALPRIQAIVEVVESGQH</sequence>
<protein>
    <submittedName>
        <fullName evidence="1">Uncharacterized protein</fullName>
    </submittedName>
</protein>
<evidence type="ECO:0000313" key="2">
    <source>
        <dbReference type="Proteomes" id="UP000243459"/>
    </source>
</evidence>
<dbReference type="EMBL" id="CM007383">
    <property type="protein sequence ID" value="ONK74782.1"/>
    <property type="molecule type" value="Genomic_DNA"/>
</dbReference>
<organism evidence="1 2">
    <name type="scientific">Asparagus officinalis</name>
    <name type="common">Garden asparagus</name>
    <dbReference type="NCBI Taxonomy" id="4686"/>
    <lineage>
        <taxon>Eukaryota</taxon>
        <taxon>Viridiplantae</taxon>
        <taxon>Streptophyta</taxon>
        <taxon>Embryophyta</taxon>
        <taxon>Tracheophyta</taxon>
        <taxon>Spermatophyta</taxon>
        <taxon>Magnoliopsida</taxon>
        <taxon>Liliopsida</taxon>
        <taxon>Asparagales</taxon>
        <taxon>Asparagaceae</taxon>
        <taxon>Asparagoideae</taxon>
        <taxon>Asparagus</taxon>
    </lineage>
</organism>